<name>A0ABM9AP42_9BACT</name>
<dbReference type="Proteomes" id="UP000837932">
    <property type="component" value="Unassembled WGS sequence"/>
</dbReference>
<reference evidence="1" key="1">
    <citation type="submission" date="2021-12" db="EMBL/GenBank/DDBJ databases">
        <authorList>
            <person name="Rodrigo-Torres L."/>
            <person name="Arahal R. D."/>
            <person name="Lucena T."/>
        </authorList>
    </citation>
    <scope>NUCLEOTIDE SEQUENCE</scope>
    <source>
        <strain evidence="1">CECT 8858</strain>
    </source>
</reference>
<proteinExistence type="predicted"/>
<accession>A0ABM9AP42</accession>
<protein>
    <submittedName>
        <fullName evidence="1">Uncharacterized protein</fullName>
    </submittedName>
</protein>
<dbReference type="EMBL" id="CAKLPY010000001">
    <property type="protein sequence ID" value="CAH0995532.1"/>
    <property type="molecule type" value="Genomic_DNA"/>
</dbReference>
<comment type="caution">
    <text evidence="1">The sequence shown here is derived from an EMBL/GenBank/DDBJ whole genome shotgun (WGS) entry which is preliminary data.</text>
</comment>
<keyword evidence="2" id="KW-1185">Reference proteome</keyword>
<evidence type="ECO:0000313" key="2">
    <source>
        <dbReference type="Proteomes" id="UP000837932"/>
    </source>
</evidence>
<evidence type="ECO:0000313" key="1">
    <source>
        <dbReference type="EMBL" id="CAH0995532.1"/>
    </source>
</evidence>
<gene>
    <name evidence="1" type="ORF">EMA8858_01655</name>
</gene>
<organism evidence="1 2">
    <name type="scientific">Emticicia aquatica</name>
    <dbReference type="NCBI Taxonomy" id="1681835"/>
    <lineage>
        <taxon>Bacteria</taxon>
        <taxon>Pseudomonadati</taxon>
        <taxon>Bacteroidota</taxon>
        <taxon>Cytophagia</taxon>
        <taxon>Cytophagales</taxon>
        <taxon>Leadbetterellaceae</taxon>
        <taxon>Emticicia</taxon>
    </lineage>
</organism>
<dbReference type="RefSeq" id="WP_238806081.1">
    <property type="nucleotide sequence ID" value="NZ_CAKLPY010000001.1"/>
</dbReference>
<sequence length="96" mass="11017">MLKKILLILLLLTVEFSTVREYFNDFKASVEVNDIEDNNEGEDSSTEIDIEKYFIASTLFQFSLTIFFPKTVVCDDVSSIISQHFKSIDSPPPQLF</sequence>